<feature type="binding site" evidence="10">
    <location>
        <position position="72"/>
    </location>
    <ligand>
        <name>Na(+)</name>
        <dbReference type="ChEBI" id="CHEBI:29101"/>
        <note>structural</note>
    </ligand>
</feature>
<comment type="caution">
    <text evidence="11">The sequence shown here is derived from an EMBL/GenBank/DDBJ whole genome shotgun (WGS) entry which is preliminary data.</text>
</comment>
<evidence type="ECO:0000256" key="2">
    <source>
        <dbReference type="ARBA" id="ARBA00022475"/>
    </source>
</evidence>
<protein>
    <recommendedName>
        <fullName evidence="10">Fluoride-specific ion channel FluC</fullName>
    </recommendedName>
</protein>
<name>A0ABU4VPN0_9ACTN</name>
<dbReference type="RefSeq" id="WP_319955957.1">
    <property type="nucleotide sequence ID" value="NZ_JAXAVX010000021.1"/>
</dbReference>
<dbReference type="Pfam" id="PF02537">
    <property type="entry name" value="CRCB"/>
    <property type="match status" value="1"/>
</dbReference>
<dbReference type="NCBIfam" id="NF010824">
    <property type="entry name" value="PRK14228.1"/>
    <property type="match status" value="1"/>
</dbReference>
<feature type="transmembrane region" description="Helical" evidence="10">
    <location>
        <begin position="92"/>
        <end position="117"/>
    </location>
</feature>
<keyword evidence="6 10" id="KW-0407">Ion channel</keyword>
<evidence type="ECO:0000313" key="12">
    <source>
        <dbReference type="Proteomes" id="UP001277761"/>
    </source>
</evidence>
<evidence type="ECO:0000256" key="3">
    <source>
        <dbReference type="ARBA" id="ARBA00022692"/>
    </source>
</evidence>
<keyword evidence="3 10" id="KW-0812">Transmembrane</keyword>
<keyword evidence="4 10" id="KW-1133">Transmembrane helix</keyword>
<dbReference type="PANTHER" id="PTHR28259">
    <property type="entry name" value="FLUORIDE EXPORT PROTEIN 1-RELATED"/>
    <property type="match status" value="1"/>
</dbReference>
<evidence type="ECO:0000256" key="10">
    <source>
        <dbReference type="HAMAP-Rule" id="MF_00454"/>
    </source>
</evidence>
<organism evidence="11 12">
    <name type="scientific">Patulibacter brassicae</name>
    <dbReference type="NCBI Taxonomy" id="1705717"/>
    <lineage>
        <taxon>Bacteria</taxon>
        <taxon>Bacillati</taxon>
        <taxon>Actinomycetota</taxon>
        <taxon>Thermoleophilia</taxon>
        <taxon>Solirubrobacterales</taxon>
        <taxon>Patulibacteraceae</taxon>
        <taxon>Patulibacter</taxon>
    </lineage>
</organism>
<keyword evidence="12" id="KW-1185">Reference proteome</keyword>
<sequence length="122" mass="11929">MSVLLWSGVAALGGAGAVLRFLVDARVRARVPGAFPAGILVVNVSASLALGLVSGLALSHDAALLLGTAFVGAYSTFSTWMLDVSGAARDRLLAVAAGNLVGSMVLGLAAAAAGRAIGLALA</sequence>
<keyword evidence="10" id="KW-0479">Metal-binding</keyword>
<evidence type="ECO:0000313" key="11">
    <source>
        <dbReference type="EMBL" id="MDX8153808.1"/>
    </source>
</evidence>
<feature type="transmembrane region" description="Helical" evidence="10">
    <location>
        <begin position="62"/>
        <end position="80"/>
    </location>
</feature>
<feature type="transmembrane region" description="Helical" evidence="10">
    <location>
        <begin position="35"/>
        <end position="56"/>
    </location>
</feature>
<evidence type="ECO:0000256" key="8">
    <source>
        <dbReference type="ARBA" id="ARBA00035585"/>
    </source>
</evidence>
<feature type="binding site" evidence="10">
    <location>
        <position position="75"/>
    </location>
    <ligand>
        <name>Na(+)</name>
        <dbReference type="ChEBI" id="CHEBI:29101"/>
        <note>structural</note>
    </ligand>
</feature>
<keyword evidence="2 10" id="KW-1003">Cell membrane</keyword>
<accession>A0ABU4VPN0</accession>
<evidence type="ECO:0000256" key="1">
    <source>
        <dbReference type="ARBA" id="ARBA00004651"/>
    </source>
</evidence>
<comment type="similarity">
    <text evidence="7 10">Belongs to the fluoride channel Fluc/FEX (TC 1.A.43) family.</text>
</comment>
<feature type="transmembrane region" description="Helical" evidence="10">
    <location>
        <begin position="6"/>
        <end position="23"/>
    </location>
</feature>
<keyword evidence="10" id="KW-0813">Transport</keyword>
<evidence type="ECO:0000256" key="9">
    <source>
        <dbReference type="ARBA" id="ARBA00049940"/>
    </source>
</evidence>
<comment type="catalytic activity">
    <reaction evidence="8">
        <text>fluoride(in) = fluoride(out)</text>
        <dbReference type="Rhea" id="RHEA:76159"/>
        <dbReference type="ChEBI" id="CHEBI:17051"/>
    </reaction>
    <physiologicalReaction direction="left-to-right" evidence="8">
        <dbReference type="Rhea" id="RHEA:76160"/>
    </physiologicalReaction>
</comment>
<keyword evidence="10" id="KW-0406">Ion transport</keyword>
<evidence type="ECO:0000256" key="5">
    <source>
        <dbReference type="ARBA" id="ARBA00023136"/>
    </source>
</evidence>
<dbReference type="PANTHER" id="PTHR28259:SF1">
    <property type="entry name" value="FLUORIDE EXPORT PROTEIN 1-RELATED"/>
    <property type="match status" value="1"/>
</dbReference>
<dbReference type="InterPro" id="IPR003691">
    <property type="entry name" value="FluC"/>
</dbReference>
<evidence type="ECO:0000256" key="6">
    <source>
        <dbReference type="ARBA" id="ARBA00023303"/>
    </source>
</evidence>
<keyword evidence="5 10" id="KW-0472">Membrane</keyword>
<evidence type="ECO:0000256" key="7">
    <source>
        <dbReference type="ARBA" id="ARBA00035120"/>
    </source>
</evidence>
<comment type="subcellular location">
    <subcellularLocation>
        <location evidence="1 10">Cell membrane</location>
        <topology evidence="1 10">Multi-pass membrane protein</topology>
    </subcellularLocation>
</comment>
<keyword evidence="10" id="KW-0915">Sodium</keyword>
<dbReference type="EMBL" id="JAXAVX010000021">
    <property type="protein sequence ID" value="MDX8153808.1"/>
    <property type="molecule type" value="Genomic_DNA"/>
</dbReference>
<comment type="activity regulation">
    <text evidence="10">Na(+) is not transported, but it plays an essential structural role and its presence is essential for fluoride channel function.</text>
</comment>
<evidence type="ECO:0000256" key="4">
    <source>
        <dbReference type="ARBA" id="ARBA00022989"/>
    </source>
</evidence>
<gene>
    <name evidence="10 11" type="primary">crcB</name>
    <name evidence="10" type="synonym">fluC</name>
    <name evidence="11" type="ORF">SK069_19580</name>
</gene>
<dbReference type="HAMAP" id="MF_00454">
    <property type="entry name" value="FluC"/>
    <property type="match status" value="1"/>
</dbReference>
<proteinExistence type="inferred from homology"/>
<comment type="function">
    <text evidence="9 10">Fluoride-specific ion channel. Important for reducing fluoride concentration in the cell, thus reducing its toxicity.</text>
</comment>
<dbReference type="Proteomes" id="UP001277761">
    <property type="component" value="Unassembled WGS sequence"/>
</dbReference>
<reference evidence="11 12" key="1">
    <citation type="submission" date="2023-11" db="EMBL/GenBank/DDBJ databases">
        <authorList>
            <person name="Xu M."/>
            <person name="Jiang T."/>
        </authorList>
    </citation>
    <scope>NUCLEOTIDE SEQUENCE [LARGE SCALE GENOMIC DNA]</scope>
    <source>
        <strain evidence="11 12">SD</strain>
    </source>
</reference>